<evidence type="ECO:0000313" key="5">
    <source>
        <dbReference type="Proteomes" id="UP000245618"/>
    </source>
</evidence>
<evidence type="ECO:0000256" key="1">
    <source>
        <dbReference type="ARBA" id="ARBA00022679"/>
    </source>
</evidence>
<protein>
    <submittedName>
        <fullName evidence="4">N-acetyltransferase</fullName>
    </submittedName>
</protein>
<reference evidence="4 5" key="1">
    <citation type="submission" date="2018-04" db="EMBL/GenBank/DDBJ databases">
        <title>Flavobacterium sp. nov., isolated from glacier ice.</title>
        <authorList>
            <person name="Liu Q."/>
            <person name="Xin Y.-H."/>
        </authorList>
    </citation>
    <scope>NUCLEOTIDE SEQUENCE [LARGE SCALE GENOMIC DNA]</scope>
    <source>
        <strain evidence="4 5">LB2P30</strain>
    </source>
</reference>
<dbReference type="Proteomes" id="UP000245618">
    <property type="component" value="Unassembled WGS sequence"/>
</dbReference>
<dbReference type="RefSeq" id="WP_116759852.1">
    <property type="nucleotide sequence ID" value="NZ_QCZH01000001.1"/>
</dbReference>
<dbReference type="InterPro" id="IPR000182">
    <property type="entry name" value="GNAT_dom"/>
</dbReference>
<feature type="domain" description="N-acetyltransferase" evidence="3">
    <location>
        <begin position="6"/>
        <end position="147"/>
    </location>
</feature>
<gene>
    <name evidence="4" type="ORF">DB891_01465</name>
</gene>
<dbReference type="SUPFAM" id="SSF55729">
    <property type="entry name" value="Acyl-CoA N-acyltransferases (Nat)"/>
    <property type="match status" value="1"/>
</dbReference>
<proteinExistence type="predicted"/>
<evidence type="ECO:0000256" key="2">
    <source>
        <dbReference type="ARBA" id="ARBA00023315"/>
    </source>
</evidence>
<dbReference type="GO" id="GO:0008080">
    <property type="term" value="F:N-acetyltransferase activity"/>
    <property type="evidence" value="ECO:0007669"/>
    <property type="project" value="UniProtKB-ARBA"/>
</dbReference>
<dbReference type="EMBL" id="QCZH01000001">
    <property type="protein sequence ID" value="PWA11506.1"/>
    <property type="molecule type" value="Genomic_DNA"/>
</dbReference>
<dbReference type="OrthoDB" id="9789603at2"/>
<keyword evidence="5" id="KW-1185">Reference proteome</keyword>
<dbReference type="PROSITE" id="PS51186">
    <property type="entry name" value="GNAT"/>
    <property type="match status" value="1"/>
</dbReference>
<comment type="caution">
    <text evidence="4">The sequence shown here is derived from an EMBL/GenBank/DDBJ whole genome shotgun (WGS) entry which is preliminary data.</text>
</comment>
<organism evidence="4 5">
    <name type="scientific">Flavobacterium laiguense</name>
    <dbReference type="NCBI Taxonomy" id="2169409"/>
    <lineage>
        <taxon>Bacteria</taxon>
        <taxon>Pseudomonadati</taxon>
        <taxon>Bacteroidota</taxon>
        <taxon>Flavobacteriia</taxon>
        <taxon>Flavobacteriales</taxon>
        <taxon>Flavobacteriaceae</taxon>
        <taxon>Flavobacterium</taxon>
    </lineage>
</organism>
<dbReference type="AlphaFoldDB" id="A0A2U1K1W7"/>
<evidence type="ECO:0000313" key="4">
    <source>
        <dbReference type="EMBL" id="PWA11506.1"/>
    </source>
</evidence>
<name>A0A2U1K1W7_9FLAO</name>
<dbReference type="PANTHER" id="PTHR10545:SF29">
    <property type="entry name" value="GH14572P-RELATED"/>
    <property type="match status" value="1"/>
</dbReference>
<sequence>MEVKLIELTTIPEMLAQIETMQQLYPNLTVEKYESYLKEMVPHNYKQLAVFEEGTCVGITGFWTAMKLWTGKYIEIDNFIVHSDHRAKGIGKIMTDYIDAKAKAEGCNAIVLDAFTGNFTAHRFYYNQGYVPKGFHFLKILNEDGLT</sequence>
<keyword evidence="2" id="KW-0012">Acyltransferase</keyword>
<dbReference type="Gene3D" id="3.40.630.30">
    <property type="match status" value="1"/>
</dbReference>
<keyword evidence="1 4" id="KW-0808">Transferase</keyword>
<dbReference type="Pfam" id="PF00583">
    <property type="entry name" value="Acetyltransf_1"/>
    <property type="match status" value="1"/>
</dbReference>
<accession>A0A2U1K1W7</accession>
<dbReference type="PANTHER" id="PTHR10545">
    <property type="entry name" value="DIAMINE N-ACETYLTRANSFERASE"/>
    <property type="match status" value="1"/>
</dbReference>
<evidence type="ECO:0000259" key="3">
    <source>
        <dbReference type="PROSITE" id="PS51186"/>
    </source>
</evidence>
<dbReference type="CDD" id="cd04301">
    <property type="entry name" value="NAT_SF"/>
    <property type="match status" value="1"/>
</dbReference>
<dbReference type="InterPro" id="IPR016181">
    <property type="entry name" value="Acyl_CoA_acyltransferase"/>
</dbReference>
<dbReference type="InterPro" id="IPR051016">
    <property type="entry name" value="Diverse_Substrate_AcTransf"/>
</dbReference>